<reference evidence="2 3" key="1">
    <citation type="submission" date="2013-11" db="EMBL/GenBank/DDBJ databases">
        <title>The Genome Sequence of Phytophthora parasitica P1976.</title>
        <authorList>
            <consortium name="The Broad Institute Genomics Platform"/>
            <person name="Russ C."/>
            <person name="Tyler B."/>
            <person name="Panabieres F."/>
            <person name="Shan W."/>
            <person name="Tripathy S."/>
            <person name="Grunwald N."/>
            <person name="Machado M."/>
            <person name="Johnson C.S."/>
            <person name="Walker B."/>
            <person name="Young S."/>
            <person name="Zeng Q."/>
            <person name="Gargeya S."/>
            <person name="Fitzgerald M."/>
            <person name="Haas B."/>
            <person name="Abouelleil A."/>
            <person name="Allen A.W."/>
            <person name="Alvarado L."/>
            <person name="Arachchi H.M."/>
            <person name="Berlin A.M."/>
            <person name="Chapman S.B."/>
            <person name="Gainer-Dewar J."/>
            <person name="Goldberg J."/>
            <person name="Griggs A."/>
            <person name="Gujja S."/>
            <person name="Hansen M."/>
            <person name="Howarth C."/>
            <person name="Imamovic A."/>
            <person name="Ireland A."/>
            <person name="Larimer J."/>
            <person name="McCowan C."/>
            <person name="Murphy C."/>
            <person name="Pearson M."/>
            <person name="Poon T.W."/>
            <person name="Priest M."/>
            <person name="Roberts A."/>
            <person name="Saif S."/>
            <person name="Shea T."/>
            <person name="Sisk P."/>
            <person name="Sykes S."/>
            <person name="Wortman J."/>
            <person name="Nusbaum C."/>
            <person name="Birren B."/>
        </authorList>
    </citation>
    <scope>NUCLEOTIDE SEQUENCE [LARGE SCALE GENOMIC DNA]</scope>
    <source>
        <strain evidence="2 3">P1976</strain>
    </source>
</reference>
<feature type="compositionally biased region" description="Basic and acidic residues" evidence="1">
    <location>
        <begin position="67"/>
        <end position="79"/>
    </location>
</feature>
<dbReference type="EMBL" id="ANJA01003726">
    <property type="protein sequence ID" value="ETO61775.1"/>
    <property type="molecule type" value="Genomic_DNA"/>
</dbReference>
<feature type="region of interest" description="Disordered" evidence="1">
    <location>
        <begin position="50"/>
        <end position="79"/>
    </location>
</feature>
<organism evidence="2 3">
    <name type="scientific">Phytophthora nicotianae P1976</name>
    <dbReference type="NCBI Taxonomy" id="1317066"/>
    <lineage>
        <taxon>Eukaryota</taxon>
        <taxon>Sar</taxon>
        <taxon>Stramenopiles</taxon>
        <taxon>Oomycota</taxon>
        <taxon>Peronosporomycetes</taxon>
        <taxon>Peronosporales</taxon>
        <taxon>Peronosporaceae</taxon>
        <taxon>Phytophthora</taxon>
    </lineage>
</organism>
<accession>A0A080Z564</accession>
<sequence length="79" mass="8877">MDNLRALVAHHINKTAPPVASCPVIARWLSVRRLVLGEVRSWEVMNIDRYHRGRGDGDNDGGMTAEIVEKTEGKKPKQE</sequence>
<protein>
    <submittedName>
        <fullName evidence="2">Uncharacterized protein</fullName>
    </submittedName>
</protein>
<proteinExistence type="predicted"/>
<evidence type="ECO:0000313" key="3">
    <source>
        <dbReference type="Proteomes" id="UP000028582"/>
    </source>
</evidence>
<comment type="caution">
    <text evidence="2">The sequence shown here is derived from an EMBL/GenBank/DDBJ whole genome shotgun (WGS) entry which is preliminary data.</text>
</comment>
<gene>
    <name evidence="2" type="ORF">F444_20241</name>
</gene>
<name>A0A080Z564_PHYNI</name>
<evidence type="ECO:0000313" key="2">
    <source>
        <dbReference type="EMBL" id="ETO61775.1"/>
    </source>
</evidence>
<dbReference type="AlphaFoldDB" id="A0A080Z564"/>
<dbReference type="Proteomes" id="UP000028582">
    <property type="component" value="Unassembled WGS sequence"/>
</dbReference>
<evidence type="ECO:0000256" key="1">
    <source>
        <dbReference type="SAM" id="MobiDB-lite"/>
    </source>
</evidence>